<keyword evidence="3" id="KW-1185">Reference proteome</keyword>
<keyword evidence="1" id="KW-0812">Transmembrane</keyword>
<proteinExistence type="predicted"/>
<protein>
    <submittedName>
        <fullName evidence="2">Uncharacterized protein</fullName>
    </submittedName>
</protein>
<accession>A0A5M9JLX6</accession>
<dbReference type="AlphaFoldDB" id="A0A5M9JLX6"/>
<gene>
    <name evidence="2" type="ORF">EYC84_002572</name>
</gene>
<keyword evidence="1" id="KW-0472">Membrane</keyword>
<reference evidence="2 3" key="1">
    <citation type="submission" date="2019-06" db="EMBL/GenBank/DDBJ databases">
        <title>Genome Sequence of the Brown Rot Fungal Pathogen Monilinia fructicola.</title>
        <authorList>
            <person name="De Miccolis Angelini R.M."/>
            <person name="Landi L."/>
            <person name="Abate D."/>
            <person name="Pollastro S."/>
            <person name="Romanazzi G."/>
            <person name="Faretra F."/>
        </authorList>
    </citation>
    <scope>NUCLEOTIDE SEQUENCE [LARGE SCALE GENOMIC DNA]</scope>
    <source>
        <strain evidence="2 3">Mfrc123</strain>
    </source>
</reference>
<sequence length="72" mass="8335">MGVWGKGCISVFSTVLWCFEKGTKRGFEIEEMIMVNVTRWDLYCIFGVFFFPIGIRHLAHAYFERDFALGCG</sequence>
<feature type="transmembrane region" description="Helical" evidence="1">
    <location>
        <begin position="40"/>
        <end position="59"/>
    </location>
</feature>
<dbReference type="EMBL" id="VICG01000007">
    <property type="protein sequence ID" value="KAA8570261.1"/>
    <property type="molecule type" value="Genomic_DNA"/>
</dbReference>
<comment type="caution">
    <text evidence="2">The sequence shown here is derived from an EMBL/GenBank/DDBJ whole genome shotgun (WGS) entry which is preliminary data.</text>
</comment>
<evidence type="ECO:0000313" key="3">
    <source>
        <dbReference type="Proteomes" id="UP000322873"/>
    </source>
</evidence>
<keyword evidence="1" id="KW-1133">Transmembrane helix</keyword>
<dbReference type="Proteomes" id="UP000322873">
    <property type="component" value="Unassembled WGS sequence"/>
</dbReference>
<organism evidence="2 3">
    <name type="scientific">Monilinia fructicola</name>
    <name type="common">Brown rot fungus</name>
    <name type="synonym">Ciboria fructicola</name>
    <dbReference type="NCBI Taxonomy" id="38448"/>
    <lineage>
        <taxon>Eukaryota</taxon>
        <taxon>Fungi</taxon>
        <taxon>Dikarya</taxon>
        <taxon>Ascomycota</taxon>
        <taxon>Pezizomycotina</taxon>
        <taxon>Leotiomycetes</taxon>
        <taxon>Helotiales</taxon>
        <taxon>Sclerotiniaceae</taxon>
        <taxon>Monilinia</taxon>
    </lineage>
</organism>
<name>A0A5M9JLX6_MONFR</name>
<evidence type="ECO:0000256" key="1">
    <source>
        <dbReference type="SAM" id="Phobius"/>
    </source>
</evidence>
<evidence type="ECO:0000313" key="2">
    <source>
        <dbReference type="EMBL" id="KAA8570261.1"/>
    </source>
</evidence>